<protein>
    <submittedName>
        <fullName evidence="5">Short transient receptor putative channel 1</fullName>
    </submittedName>
</protein>
<dbReference type="GO" id="GO:0051480">
    <property type="term" value="P:regulation of cytosolic calcium ion concentration"/>
    <property type="evidence" value="ECO:0007669"/>
    <property type="project" value="TreeGrafter"/>
</dbReference>
<dbReference type="PANTHER" id="PTHR10117">
    <property type="entry name" value="TRANSIENT RECEPTOR POTENTIAL CHANNEL"/>
    <property type="match status" value="1"/>
</dbReference>
<accession>A0AAN9AFD2</accession>
<dbReference type="PROSITE" id="PS50088">
    <property type="entry name" value="ANK_REPEAT"/>
    <property type="match status" value="1"/>
</dbReference>
<proteinExistence type="predicted"/>
<evidence type="ECO:0000256" key="1">
    <source>
        <dbReference type="ARBA" id="ARBA00022448"/>
    </source>
</evidence>
<dbReference type="PROSITE" id="PS50297">
    <property type="entry name" value="ANK_REP_REGION"/>
    <property type="match status" value="1"/>
</dbReference>
<evidence type="ECO:0000256" key="4">
    <source>
        <dbReference type="PROSITE-ProRule" id="PRU00023"/>
    </source>
</evidence>
<keyword evidence="2" id="KW-0406">Ion transport</keyword>
<dbReference type="GO" id="GO:0005886">
    <property type="term" value="C:plasma membrane"/>
    <property type="evidence" value="ECO:0007669"/>
    <property type="project" value="TreeGrafter"/>
</dbReference>
<gene>
    <name evidence="5" type="primary">TRPC1_2</name>
    <name evidence="5" type="ORF">SK128_006373</name>
</gene>
<dbReference type="Pfam" id="PF00023">
    <property type="entry name" value="Ank"/>
    <property type="match status" value="1"/>
</dbReference>
<evidence type="ECO:0000256" key="3">
    <source>
        <dbReference type="ARBA" id="ARBA00023303"/>
    </source>
</evidence>
<keyword evidence="6" id="KW-1185">Reference proteome</keyword>
<dbReference type="SMART" id="SM00248">
    <property type="entry name" value="ANK"/>
    <property type="match status" value="2"/>
</dbReference>
<keyword evidence="3" id="KW-0407">Ion channel</keyword>
<dbReference type="GO" id="GO:0015279">
    <property type="term" value="F:store-operated calcium channel activity"/>
    <property type="evidence" value="ECO:0007669"/>
    <property type="project" value="TreeGrafter"/>
</dbReference>
<evidence type="ECO:0000313" key="6">
    <source>
        <dbReference type="Proteomes" id="UP001381693"/>
    </source>
</evidence>
<evidence type="ECO:0000313" key="5">
    <source>
        <dbReference type="EMBL" id="KAK7085255.1"/>
    </source>
</evidence>
<comment type="caution">
    <text evidence="5">The sequence shown here is derived from an EMBL/GenBank/DDBJ whole genome shotgun (WGS) entry which is preliminary data.</text>
</comment>
<reference evidence="5 6" key="1">
    <citation type="submission" date="2023-11" db="EMBL/GenBank/DDBJ databases">
        <title>Halocaridina rubra genome assembly.</title>
        <authorList>
            <person name="Smith C."/>
        </authorList>
    </citation>
    <scope>NUCLEOTIDE SEQUENCE [LARGE SCALE GENOMIC DNA]</scope>
    <source>
        <strain evidence="5">EP-1</strain>
        <tissue evidence="5">Whole</tissue>
    </source>
</reference>
<keyword evidence="5" id="KW-0675">Receptor</keyword>
<feature type="repeat" description="ANK" evidence="4">
    <location>
        <begin position="154"/>
        <end position="186"/>
    </location>
</feature>
<name>A0AAN9AFD2_HALRR</name>
<dbReference type="GO" id="GO:0070679">
    <property type="term" value="F:inositol 1,4,5 trisphosphate binding"/>
    <property type="evidence" value="ECO:0007669"/>
    <property type="project" value="TreeGrafter"/>
</dbReference>
<sequence length="204" mass="22671">MESAALISSSDPKAIEDKIKNDLMDLEKEEMEQILNTEEKRYLLYVERGDVASVQHIVKKGLKENEKKNGCFNINCLDPLGRSALIISIENENLDMISLLLQQGINPSDALLHAISEEYVEGVEVLLAHEEKIHSPGRPYSWTTTAGERAAFTPDITPLIAAAHKNNYEILKVLLDRGASLPMPHDIKCACDECLVTSADDSLR</sequence>
<dbReference type="GO" id="GO:0034703">
    <property type="term" value="C:cation channel complex"/>
    <property type="evidence" value="ECO:0007669"/>
    <property type="project" value="TreeGrafter"/>
</dbReference>
<dbReference type="Pfam" id="PF12796">
    <property type="entry name" value="Ank_2"/>
    <property type="match status" value="1"/>
</dbReference>
<organism evidence="5 6">
    <name type="scientific">Halocaridina rubra</name>
    <name type="common">Hawaiian red shrimp</name>
    <dbReference type="NCBI Taxonomy" id="373956"/>
    <lineage>
        <taxon>Eukaryota</taxon>
        <taxon>Metazoa</taxon>
        <taxon>Ecdysozoa</taxon>
        <taxon>Arthropoda</taxon>
        <taxon>Crustacea</taxon>
        <taxon>Multicrustacea</taxon>
        <taxon>Malacostraca</taxon>
        <taxon>Eumalacostraca</taxon>
        <taxon>Eucarida</taxon>
        <taxon>Decapoda</taxon>
        <taxon>Pleocyemata</taxon>
        <taxon>Caridea</taxon>
        <taxon>Atyoidea</taxon>
        <taxon>Atyidae</taxon>
        <taxon>Halocaridina</taxon>
    </lineage>
</organism>
<dbReference type="Proteomes" id="UP001381693">
    <property type="component" value="Unassembled WGS sequence"/>
</dbReference>
<dbReference type="Gene3D" id="1.25.40.20">
    <property type="entry name" value="Ankyrin repeat-containing domain"/>
    <property type="match status" value="1"/>
</dbReference>
<dbReference type="AlphaFoldDB" id="A0AAN9AFD2"/>
<dbReference type="InterPro" id="IPR036770">
    <property type="entry name" value="Ankyrin_rpt-contain_sf"/>
</dbReference>
<dbReference type="PANTHER" id="PTHR10117:SF54">
    <property type="entry name" value="TRANSIENT RECEPTOR POTENTIAL-GAMMA PROTEIN"/>
    <property type="match status" value="1"/>
</dbReference>
<keyword evidence="1" id="KW-0813">Transport</keyword>
<dbReference type="SUPFAM" id="SSF48403">
    <property type="entry name" value="Ankyrin repeat"/>
    <property type="match status" value="1"/>
</dbReference>
<keyword evidence="4" id="KW-0040">ANK repeat</keyword>
<dbReference type="InterPro" id="IPR002153">
    <property type="entry name" value="TRPC_channel"/>
</dbReference>
<evidence type="ECO:0000256" key="2">
    <source>
        <dbReference type="ARBA" id="ARBA00023065"/>
    </source>
</evidence>
<dbReference type="EMBL" id="JAXCGZ010001402">
    <property type="protein sequence ID" value="KAK7085255.1"/>
    <property type="molecule type" value="Genomic_DNA"/>
</dbReference>
<dbReference type="InterPro" id="IPR002110">
    <property type="entry name" value="Ankyrin_rpt"/>
</dbReference>